<dbReference type="AlphaFoldDB" id="L0AX88"/>
<dbReference type="EMBL" id="CP001669">
    <property type="protein sequence ID" value="AFZ79504.1"/>
    <property type="molecule type" value="Genomic_DNA"/>
</dbReference>
<name>L0AX88_THEEQ</name>
<gene>
    <name evidence="1" type="ORF">BEWA_023530</name>
</gene>
<dbReference type="Proteomes" id="UP000031512">
    <property type="component" value="Chromosome 1"/>
</dbReference>
<dbReference type="OrthoDB" id="421374at2759"/>
<dbReference type="GO" id="GO:0003779">
    <property type="term" value="F:actin binding"/>
    <property type="evidence" value="ECO:0007669"/>
    <property type="project" value="InterPro"/>
</dbReference>
<organism evidence="1 2">
    <name type="scientific">Theileria equi strain WA</name>
    <dbReference type="NCBI Taxonomy" id="1537102"/>
    <lineage>
        <taxon>Eukaryota</taxon>
        <taxon>Sar</taxon>
        <taxon>Alveolata</taxon>
        <taxon>Apicomplexa</taxon>
        <taxon>Aconoidasida</taxon>
        <taxon>Piroplasmida</taxon>
        <taxon>Theileriidae</taxon>
        <taxon>Theileria</taxon>
    </lineage>
</organism>
<sequence>MADWVPILKQLALENNACYGAGIANGEDCELFVAADLDHEGLNWDSVYKDPYEFVCNDEAGNPITHNIDEKFTIQEVFEKKFSTNGIFLGGEKYTFASHDASVEVGQHSFECICAAKNKGGCHLIKTPGGYIVIVVYDEGRGQDKISSRMAAFALAEYLANNGM</sequence>
<dbReference type="STRING" id="1537102.L0AX88"/>
<dbReference type="InterPro" id="IPR048278">
    <property type="entry name" value="PFN"/>
</dbReference>
<accession>L0AX88</accession>
<dbReference type="RefSeq" id="XP_004829170.1">
    <property type="nucleotide sequence ID" value="XM_004829113.1"/>
</dbReference>
<proteinExistence type="predicted"/>
<reference evidence="1 2" key="1">
    <citation type="journal article" date="2012" name="BMC Genomics">
        <title>Comparative genomic analysis and phylogenetic position of Theileria equi.</title>
        <authorList>
            <person name="Kappmeyer L.S."/>
            <person name="Thiagarajan M."/>
            <person name="Herndon D.R."/>
            <person name="Ramsay J.D."/>
            <person name="Caler E."/>
            <person name="Djikeng A."/>
            <person name="Gillespie J.J."/>
            <person name="Lau A.O."/>
            <person name="Roalson E.H."/>
            <person name="Silva J.C."/>
            <person name="Silva M.G."/>
            <person name="Suarez C.E."/>
            <person name="Ueti M.W."/>
            <person name="Nene V.M."/>
            <person name="Mealey R.H."/>
            <person name="Knowles D.P."/>
            <person name="Brayton K.A."/>
        </authorList>
    </citation>
    <scope>NUCLEOTIDE SEQUENCE [LARGE SCALE GENOMIC DNA]</scope>
    <source>
        <strain evidence="1 2">WA</strain>
    </source>
</reference>
<dbReference type="KEGG" id="beq:BEWA_023530"/>
<dbReference type="Gene3D" id="3.30.450.30">
    <property type="entry name" value="Dynein light chain 2a, cytoplasmic"/>
    <property type="match status" value="1"/>
</dbReference>
<dbReference type="Pfam" id="PF00235">
    <property type="entry name" value="Profilin"/>
    <property type="match status" value="1"/>
</dbReference>
<protein>
    <recommendedName>
        <fullName evidence="3">Profilin</fullName>
    </recommendedName>
</protein>
<dbReference type="VEuPathDB" id="PiroplasmaDB:BEWA_023530"/>
<dbReference type="InterPro" id="IPR036140">
    <property type="entry name" value="PFN_sf"/>
</dbReference>
<dbReference type="eggNOG" id="ENOG502S8X4">
    <property type="taxonomic scope" value="Eukaryota"/>
</dbReference>
<evidence type="ECO:0000313" key="2">
    <source>
        <dbReference type="Proteomes" id="UP000031512"/>
    </source>
</evidence>
<evidence type="ECO:0008006" key="3">
    <source>
        <dbReference type="Google" id="ProtNLM"/>
    </source>
</evidence>
<dbReference type="SUPFAM" id="SSF55770">
    <property type="entry name" value="Profilin (actin-binding protein)"/>
    <property type="match status" value="1"/>
</dbReference>
<keyword evidence="2" id="KW-1185">Reference proteome</keyword>
<evidence type="ECO:0000313" key="1">
    <source>
        <dbReference type="EMBL" id="AFZ79504.1"/>
    </source>
</evidence>
<dbReference type="GeneID" id="15805881"/>